<dbReference type="EMBL" id="CAJFDI010000006">
    <property type="protein sequence ID" value="CAD5234663.1"/>
    <property type="molecule type" value="Genomic_DNA"/>
</dbReference>
<evidence type="ECO:0000313" key="6">
    <source>
        <dbReference type="Proteomes" id="UP000659654"/>
    </source>
</evidence>
<dbReference type="Proteomes" id="UP000095284">
    <property type="component" value="Unplaced"/>
</dbReference>
<keyword evidence="6" id="KW-1185">Reference proteome</keyword>
<dbReference type="eggNOG" id="KOG4567">
    <property type="taxonomic scope" value="Eukaryota"/>
</dbReference>
<feature type="domain" description="Rab-GAP TBC" evidence="3">
    <location>
        <begin position="34"/>
        <end position="303"/>
    </location>
</feature>
<name>A0A1I7SDA1_BURXY</name>
<dbReference type="PANTHER" id="PTHR22957">
    <property type="entry name" value="TBC1 DOMAIN FAMILY MEMBER GTPASE-ACTIVATING PROTEIN"/>
    <property type="match status" value="1"/>
</dbReference>
<proteinExistence type="predicted"/>
<dbReference type="FunFam" id="1.10.8.270:FF:000019">
    <property type="entry name" value="TBC1 domain family member 13"/>
    <property type="match status" value="1"/>
</dbReference>
<evidence type="ECO:0000256" key="1">
    <source>
        <dbReference type="ARBA" id="ARBA00022468"/>
    </source>
</evidence>
<sequence>MSKYIERITHIENLLLIQNLVIDTSALREACAFGIPDLLRPLCWRLFLGFLPKERQEWHAVLTKQRADYKALVTNMIEAHIECSEEGPVDHPLSDGKDSQWAKFFADNDVLIQIDKDVRRLRPEIDFFQRISHYPLKEGQKLSARLNTLDNNGEPVEQPNGEYHWQVVERILFIYSKVNPGIKYVQGMNEIIGPIYYVFASDPDKEWAESAEADTFYCFQLLMSEIKDNFIKSLDSSSCGIEWTLAHFYQLFQAVDPELYHHVVIKLDVKAQFYAFRWLSLLLSQEFSLPDLINIWDTVFAAQNRMEATEFICLAMLCQFRIELLNGDFSQVVKFLQNYPVIDTSQLIALSWEIKGRQRSNNNNGQRSTGKFWNKERLSAMVNGAKERISNYTTSRRAANKSDGAISYRHSPS</sequence>
<evidence type="ECO:0000313" key="5">
    <source>
        <dbReference type="Proteomes" id="UP000095284"/>
    </source>
</evidence>
<reference evidence="4" key="2">
    <citation type="submission" date="2020-09" db="EMBL/GenBank/DDBJ databases">
        <authorList>
            <person name="Kikuchi T."/>
        </authorList>
    </citation>
    <scope>NUCLEOTIDE SEQUENCE</scope>
    <source>
        <strain evidence="4">Ka4C1</strain>
    </source>
</reference>
<dbReference type="SMART" id="SM00164">
    <property type="entry name" value="TBC"/>
    <property type="match status" value="1"/>
</dbReference>
<dbReference type="EMBL" id="CAJFCV020000006">
    <property type="protein sequence ID" value="CAG9130555.1"/>
    <property type="molecule type" value="Genomic_DNA"/>
</dbReference>
<keyword evidence="1" id="KW-0343">GTPase activation</keyword>
<evidence type="ECO:0000313" key="4">
    <source>
        <dbReference type="EMBL" id="CAD5234663.1"/>
    </source>
</evidence>
<dbReference type="Pfam" id="PF00566">
    <property type="entry name" value="RabGAP-TBC"/>
    <property type="match status" value="1"/>
</dbReference>
<dbReference type="AlphaFoldDB" id="A0A1I7SDA1"/>
<dbReference type="SMR" id="A0A1I7SDA1"/>
<organism evidence="5 7">
    <name type="scientific">Bursaphelenchus xylophilus</name>
    <name type="common">Pinewood nematode worm</name>
    <name type="synonym">Aphelenchoides xylophilus</name>
    <dbReference type="NCBI Taxonomy" id="6326"/>
    <lineage>
        <taxon>Eukaryota</taxon>
        <taxon>Metazoa</taxon>
        <taxon>Ecdysozoa</taxon>
        <taxon>Nematoda</taxon>
        <taxon>Chromadorea</taxon>
        <taxon>Rhabditida</taxon>
        <taxon>Tylenchina</taxon>
        <taxon>Tylenchomorpha</taxon>
        <taxon>Aphelenchoidea</taxon>
        <taxon>Aphelenchoididae</taxon>
        <taxon>Bursaphelenchus</taxon>
    </lineage>
</organism>
<dbReference type="GO" id="GO:0006886">
    <property type="term" value="P:intracellular protein transport"/>
    <property type="evidence" value="ECO:0007669"/>
    <property type="project" value="TreeGrafter"/>
</dbReference>
<dbReference type="Gene3D" id="1.10.10.750">
    <property type="entry name" value="Ypt/Rab-GAP domain of gyp1p, domain 1"/>
    <property type="match status" value="1"/>
</dbReference>
<dbReference type="PROSITE" id="PS50086">
    <property type="entry name" value="TBC_RABGAP"/>
    <property type="match status" value="1"/>
</dbReference>
<dbReference type="Gene3D" id="1.10.8.270">
    <property type="entry name" value="putative rabgap domain of human tbc1 domain family member 14 like domains"/>
    <property type="match status" value="1"/>
</dbReference>
<dbReference type="Gene3D" id="1.10.472.80">
    <property type="entry name" value="Ypt/Rab-GAP domain of gyp1p, domain 3"/>
    <property type="match status" value="1"/>
</dbReference>
<dbReference type="OrthoDB" id="10263206at2759"/>
<dbReference type="Proteomes" id="UP000659654">
    <property type="component" value="Unassembled WGS sequence"/>
</dbReference>
<dbReference type="PANTHER" id="PTHR22957:SF27">
    <property type="entry name" value="TBC1 DOMAIN FAMILY MEMBER 13"/>
    <property type="match status" value="1"/>
</dbReference>
<evidence type="ECO:0000259" key="3">
    <source>
        <dbReference type="PROSITE" id="PS50086"/>
    </source>
</evidence>
<dbReference type="Proteomes" id="UP000582659">
    <property type="component" value="Unassembled WGS sequence"/>
</dbReference>
<evidence type="ECO:0000256" key="2">
    <source>
        <dbReference type="SAM" id="MobiDB-lite"/>
    </source>
</evidence>
<dbReference type="InterPro" id="IPR035969">
    <property type="entry name" value="Rab-GAP_TBC_sf"/>
</dbReference>
<dbReference type="WBParaSite" id="BXY_1100600.1">
    <property type="protein sequence ID" value="BXY_1100600.1"/>
    <property type="gene ID" value="BXY_1100600"/>
</dbReference>
<protein>
    <submittedName>
        <fullName evidence="4">(pine wood nematode) hypothetical protein</fullName>
    </submittedName>
    <submittedName>
        <fullName evidence="7">Rab-GAP TBC domain-containing protein</fullName>
    </submittedName>
</protein>
<gene>
    <name evidence="4" type="ORF">BXYJ_LOCUS14754</name>
</gene>
<dbReference type="GO" id="GO:0005096">
    <property type="term" value="F:GTPase activator activity"/>
    <property type="evidence" value="ECO:0007669"/>
    <property type="project" value="UniProtKB-KW"/>
</dbReference>
<feature type="region of interest" description="Disordered" evidence="2">
    <location>
        <begin position="392"/>
        <end position="413"/>
    </location>
</feature>
<reference evidence="7" key="1">
    <citation type="submission" date="2016-11" db="UniProtKB">
        <authorList>
            <consortium name="WormBaseParasite"/>
        </authorList>
    </citation>
    <scope>IDENTIFICATION</scope>
</reference>
<dbReference type="InterPro" id="IPR000195">
    <property type="entry name" value="Rab-GAP-TBC_dom"/>
</dbReference>
<dbReference type="SUPFAM" id="SSF47923">
    <property type="entry name" value="Ypt/Rab-GAP domain of gyp1p"/>
    <property type="match status" value="2"/>
</dbReference>
<evidence type="ECO:0000313" key="7">
    <source>
        <dbReference type="WBParaSite" id="BXY_1100600.1"/>
    </source>
</evidence>
<accession>A0A1I7SDA1</accession>